<dbReference type="InterPro" id="IPR029063">
    <property type="entry name" value="SAM-dependent_MTases_sf"/>
</dbReference>
<keyword evidence="3 5" id="KW-0808">Transferase</keyword>
<dbReference type="InterPro" id="IPR025714">
    <property type="entry name" value="Methyltranfer_dom"/>
</dbReference>
<keyword evidence="4 5" id="KW-0949">S-adenosyl-L-methionine</keyword>
<comment type="subcellular location">
    <subcellularLocation>
        <location evidence="5">Cytoplasm</location>
    </subcellularLocation>
</comment>
<comment type="similarity">
    <text evidence="5">Belongs to the class I-like SAM-binding methyltransferase superfamily. EFM4 family.</text>
</comment>
<dbReference type="PANTHER" id="PTHR12843">
    <property type="entry name" value="PROTEIN-LYSINE N-METHYLTRANSFERASE METTL10"/>
    <property type="match status" value="1"/>
</dbReference>
<keyword evidence="1 5" id="KW-0963">Cytoplasm</keyword>
<reference evidence="7" key="1">
    <citation type="submission" date="2022-01" db="EMBL/GenBank/DDBJ databases">
        <authorList>
            <person name="King R."/>
        </authorList>
    </citation>
    <scope>NUCLEOTIDE SEQUENCE</scope>
</reference>
<dbReference type="Gene3D" id="3.40.50.150">
    <property type="entry name" value="Vaccinia Virus protein VP39"/>
    <property type="match status" value="1"/>
</dbReference>
<dbReference type="OrthoDB" id="540004at2759"/>
<evidence type="ECO:0000256" key="1">
    <source>
        <dbReference type="ARBA" id="ARBA00022490"/>
    </source>
</evidence>
<protein>
    <recommendedName>
        <fullName evidence="5">Protein-lysine N-methyltransferase CEUTPL_LOCUS5873</fullName>
        <ecNumber evidence="5">2.1.1.-</ecNumber>
    </recommendedName>
</protein>
<dbReference type="GO" id="GO:0032259">
    <property type="term" value="P:methylation"/>
    <property type="evidence" value="ECO:0007669"/>
    <property type="project" value="UniProtKB-KW"/>
</dbReference>
<evidence type="ECO:0000256" key="3">
    <source>
        <dbReference type="ARBA" id="ARBA00022679"/>
    </source>
</evidence>
<dbReference type="AlphaFoldDB" id="A0A9N9MJ11"/>
<sequence length="211" mass="23802">MLEEDSGPSELGTLEFWNAQYSKEVENFSRHGDQGEIWFGEDIVDRVITWMTSNVDTTASIVDIGCGNGHILAELARLDYKKLTGLDYSEPAIKLAKAIAEKDGLEIHYEVSDVLEGLPNKYDVIHDKGTYDAVCLSENKLEARAKYLMSIEKALNDNGYFIVTTCNWTTDEISDHCKNYFELFKTIPTPQFKFGGKIGHVVSICVFKKKK</sequence>
<gene>
    <name evidence="7" type="ORF">CEUTPL_LOCUS5873</name>
</gene>
<dbReference type="InterPro" id="IPR026635">
    <property type="entry name" value="Efm4/METTL10"/>
</dbReference>
<evidence type="ECO:0000259" key="6">
    <source>
        <dbReference type="Pfam" id="PF13847"/>
    </source>
</evidence>
<dbReference type="SUPFAM" id="SSF53335">
    <property type="entry name" value="S-adenosyl-L-methionine-dependent methyltransferases"/>
    <property type="match status" value="1"/>
</dbReference>
<dbReference type="GO" id="GO:0005737">
    <property type="term" value="C:cytoplasm"/>
    <property type="evidence" value="ECO:0007669"/>
    <property type="project" value="UniProtKB-SubCell"/>
</dbReference>
<evidence type="ECO:0000256" key="5">
    <source>
        <dbReference type="HAMAP-Rule" id="MF_03188"/>
    </source>
</evidence>
<dbReference type="CDD" id="cd02440">
    <property type="entry name" value="AdoMet_MTases"/>
    <property type="match status" value="1"/>
</dbReference>
<keyword evidence="8" id="KW-1185">Reference proteome</keyword>
<dbReference type="GO" id="GO:0016279">
    <property type="term" value="F:protein-lysine N-methyltransferase activity"/>
    <property type="evidence" value="ECO:0007669"/>
    <property type="project" value="UniProtKB-UniRule"/>
</dbReference>
<dbReference type="EC" id="2.1.1.-" evidence="5"/>
<evidence type="ECO:0000256" key="2">
    <source>
        <dbReference type="ARBA" id="ARBA00022603"/>
    </source>
</evidence>
<dbReference type="Pfam" id="PF13847">
    <property type="entry name" value="Methyltransf_31"/>
    <property type="match status" value="1"/>
</dbReference>
<dbReference type="Proteomes" id="UP001152799">
    <property type="component" value="Chromosome 2"/>
</dbReference>
<feature type="domain" description="Methyltransferase" evidence="6">
    <location>
        <begin position="60"/>
        <end position="183"/>
    </location>
</feature>
<proteinExistence type="inferred from homology"/>
<accession>A0A9N9MJ11</accession>
<dbReference type="PANTHER" id="PTHR12843:SF5">
    <property type="entry name" value="EEF1A LYSINE METHYLTRANSFERASE 2"/>
    <property type="match status" value="1"/>
</dbReference>
<evidence type="ECO:0000256" key="4">
    <source>
        <dbReference type="ARBA" id="ARBA00022691"/>
    </source>
</evidence>
<evidence type="ECO:0000313" key="7">
    <source>
        <dbReference type="EMBL" id="CAG9765259.1"/>
    </source>
</evidence>
<comment type="function">
    <text evidence="5">S-adenosyl-L-methionine-dependent protein-lysine N-methyltransferase that methylates elongation factor 1-alpha.</text>
</comment>
<keyword evidence="2 5" id="KW-0489">Methyltransferase</keyword>
<name>A0A9N9MJ11_9CUCU</name>
<evidence type="ECO:0000313" key="8">
    <source>
        <dbReference type="Proteomes" id="UP001152799"/>
    </source>
</evidence>
<organism evidence="7 8">
    <name type="scientific">Ceutorhynchus assimilis</name>
    <name type="common">cabbage seed weevil</name>
    <dbReference type="NCBI Taxonomy" id="467358"/>
    <lineage>
        <taxon>Eukaryota</taxon>
        <taxon>Metazoa</taxon>
        <taxon>Ecdysozoa</taxon>
        <taxon>Arthropoda</taxon>
        <taxon>Hexapoda</taxon>
        <taxon>Insecta</taxon>
        <taxon>Pterygota</taxon>
        <taxon>Neoptera</taxon>
        <taxon>Endopterygota</taxon>
        <taxon>Coleoptera</taxon>
        <taxon>Polyphaga</taxon>
        <taxon>Cucujiformia</taxon>
        <taxon>Curculionidae</taxon>
        <taxon>Ceutorhynchinae</taxon>
        <taxon>Ceutorhynchus</taxon>
    </lineage>
</organism>
<dbReference type="HAMAP" id="MF_03188">
    <property type="entry name" value="Methyltr_EFM4"/>
    <property type="match status" value="1"/>
</dbReference>
<dbReference type="EMBL" id="OU892278">
    <property type="protein sequence ID" value="CAG9765259.1"/>
    <property type="molecule type" value="Genomic_DNA"/>
</dbReference>